<dbReference type="PANTHER" id="PTHR33132">
    <property type="entry name" value="OSJNBB0118P14.9 PROTEIN"/>
    <property type="match status" value="1"/>
</dbReference>
<accession>A0A2Z7AHX6</accession>
<dbReference type="EMBL" id="KV015048">
    <property type="protein sequence ID" value="KZV20938.1"/>
    <property type="molecule type" value="Genomic_DNA"/>
</dbReference>
<protein>
    <submittedName>
        <fullName evidence="1">Uncharacterized protein</fullName>
    </submittedName>
</protein>
<sequence>MASDRKMGEKHERSKICYVPNILLNDGMKNNQNSPASLPTSPVGLRKTGSVRHSCLCSPTTHAGSFRCRFHRNEALIRSSMSVGSKLSELAGK</sequence>
<dbReference type="OrthoDB" id="1932391at2759"/>
<evidence type="ECO:0000313" key="2">
    <source>
        <dbReference type="Proteomes" id="UP000250235"/>
    </source>
</evidence>
<keyword evidence="2" id="KW-1185">Reference proteome</keyword>
<name>A0A2Z7AHX6_9LAMI</name>
<evidence type="ECO:0000313" key="1">
    <source>
        <dbReference type="EMBL" id="KZV20938.1"/>
    </source>
</evidence>
<proteinExistence type="predicted"/>
<gene>
    <name evidence="1" type="ORF">F511_08852</name>
</gene>
<dbReference type="Proteomes" id="UP000250235">
    <property type="component" value="Unassembled WGS sequence"/>
</dbReference>
<dbReference type="AlphaFoldDB" id="A0A2Z7AHX6"/>
<reference evidence="1 2" key="1">
    <citation type="journal article" date="2015" name="Proc. Natl. Acad. Sci. U.S.A.">
        <title>The resurrection genome of Boea hygrometrica: A blueprint for survival of dehydration.</title>
        <authorList>
            <person name="Xiao L."/>
            <person name="Yang G."/>
            <person name="Zhang L."/>
            <person name="Yang X."/>
            <person name="Zhao S."/>
            <person name="Ji Z."/>
            <person name="Zhou Q."/>
            <person name="Hu M."/>
            <person name="Wang Y."/>
            <person name="Chen M."/>
            <person name="Xu Y."/>
            <person name="Jin H."/>
            <person name="Xiao X."/>
            <person name="Hu G."/>
            <person name="Bao F."/>
            <person name="Hu Y."/>
            <person name="Wan P."/>
            <person name="Li L."/>
            <person name="Deng X."/>
            <person name="Kuang T."/>
            <person name="Xiang C."/>
            <person name="Zhu J.K."/>
            <person name="Oliver M.J."/>
            <person name="He Y."/>
        </authorList>
    </citation>
    <scope>NUCLEOTIDE SEQUENCE [LARGE SCALE GENOMIC DNA]</scope>
    <source>
        <strain evidence="2">cv. XS01</strain>
    </source>
</reference>
<dbReference type="PANTHER" id="PTHR33132:SF142">
    <property type="entry name" value="SERINE-RICH PROTEIN-LIKE PROTEIN"/>
    <property type="match status" value="1"/>
</dbReference>
<organism evidence="1 2">
    <name type="scientific">Dorcoceras hygrometricum</name>
    <dbReference type="NCBI Taxonomy" id="472368"/>
    <lineage>
        <taxon>Eukaryota</taxon>
        <taxon>Viridiplantae</taxon>
        <taxon>Streptophyta</taxon>
        <taxon>Embryophyta</taxon>
        <taxon>Tracheophyta</taxon>
        <taxon>Spermatophyta</taxon>
        <taxon>Magnoliopsida</taxon>
        <taxon>eudicotyledons</taxon>
        <taxon>Gunneridae</taxon>
        <taxon>Pentapetalae</taxon>
        <taxon>asterids</taxon>
        <taxon>lamiids</taxon>
        <taxon>Lamiales</taxon>
        <taxon>Gesneriaceae</taxon>
        <taxon>Didymocarpoideae</taxon>
        <taxon>Trichosporeae</taxon>
        <taxon>Loxocarpinae</taxon>
        <taxon>Dorcoceras</taxon>
    </lineage>
</organism>